<reference evidence="1 4" key="2">
    <citation type="submission" date="2019-12" db="EMBL/GenBank/DDBJ databases">
        <title>Draft genome sequence of Labilibaculum sp. strain 44 isolated from deep waters of Black Sea.</title>
        <authorList>
            <person name="Yadav S."/>
            <person name="Villanueva L."/>
        </authorList>
    </citation>
    <scope>NUCLEOTIDE SEQUENCE [LARGE SCALE GENOMIC DNA]</scope>
    <source>
        <strain evidence="1 4">44</strain>
    </source>
</reference>
<dbReference type="EMBL" id="WOTW01000004">
    <property type="protein sequence ID" value="MUP36808.1"/>
    <property type="molecule type" value="Genomic_DNA"/>
</dbReference>
<protein>
    <submittedName>
        <fullName evidence="1">Uncharacterized protein</fullName>
    </submittedName>
</protein>
<evidence type="ECO:0000313" key="3">
    <source>
        <dbReference type="Proteomes" id="UP000285951"/>
    </source>
</evidence>
<dbReference type="Proteomes" id="UP000285951">
    <property type="component" value="Unassembled WGS sequence"/>
</dbReference>
<sequence>MKRDYYIQDVIELLIEKLEKEVCDVSFGVGSSPATFTRGKVMQHHFFCCIEDGLSKEDDVNATCNVDKVNEVREIIESLLESTSDNQLPEMVKLKIQHGIENALPSLNCLFRGKLLTSNDSLDSFIY</sequence>
<reference evidence="2 3" key="1">
    <citation type="submission" date="2019-11" db="EMBL/GenBank/DDBJ databases">
        <title>Draft genome sequence of Labilibaculum sp. strain SYP isolated from Black Sea.</title>
        <authorList>
            <person name="Yadav S."/>
            <person name="Villanueva L."/>
        </authorList>
    </citation>
    <scope>NUCLEOTIDE SEQUENCE [LARGE SCALE GENOMIC DNA]</scope>
    <source>
        <strain evidence="2 3">44</strain>
    </source>
</reference>
<evidence type="ECO:0000313" key="2">
    <source>
        <dbReference type="EMBL" id="MVB06013.1"/>
    </source>
</evidence>
<evidence type="ECO:0000313" key="4">
    <source>
        <dbReference type="Proteomes" id="UP000462449"/>
    </source>
</evidence>
<evidence type="ECO:0000313" key="1">
    <source>
        <dbReference type="EMBL" id="MUP36808.1"/>
    </source>
</evidence>
<proteinExistence type="predicted"/>
<keyword evidence="3" id="KW-1185">Reference proteome</keyword>
<organism evidence="1 4">
    <name type="scientific">Labilibaculum euxinus</name>
    <dbReference type="NCBI Taxonomy" id="2686357"/>
    <lineage>
        <taxon>Bacteria</taxon>
        <taxon>Pseudomonadati</taxon>
        <taxon>Bacteroidota</taxon>
        <taxon>Bacteroidia</taxon>
        <taxon>Marinilabiliales</taxon>
        <taxon>Marinifilaceae</taxon>
        <taxon>Labilibaculum</taxon>
    </lineage>
</organism>
<name>A0A7M4D2C9_9BACT</name>
<accession>A0A7M4D2C9</accession>
<dbReference type="AlphaFoldDB" id="A0A7M4D2C9"/>
<comment type="caution">
    <text evidence="1">The sequence shown here is derived from an EMBL/GenBank/DDBJ whole genome shotgun (WGS) entry which is preliminary data.</text>
</comment>
<gene>
    <name evidence="2" type="ORF">DWB62_003170</name>
    <name evidence="1" type="ORF">GNY23_03170</name>
</gene>
<dbReference type="Proteomes" id="UP000462449">
    <property type="component" value="Unassembled WGS sequence"/>
</dbReference>
<dbReference type="EMBL" id="QTZN02000004">
    <property type="protein sequence ID" value="MVB06013.1"/>
    <property type="molecule type" value="Genomic_DNA"/>
</dbReference>